<dbReference type="AlphaFoldDB" id="A0A0J1B2W8"/>
<feature type="region of interest" description="Disordered" evidence="1">
    <location>
        <begin position="49"/>
        <end position="90"/>
    </location>
</feature>
<sequence length="90" mass="9460">MAQGTLAHLAHASRAAASEARSLEQLAWEVDCGVSGAVSHGGRMCLRRLQSSQRASSTASPPKPCDLDVNDKSRRPHPASNPALPVHVVP</sequence>
<gene>
    <name evidence="2" type="ORF">CC85DRAFT_286029</name>
</gene>
<accession>A0A0J1B2W8</accession>
<evidence type="ECO:0000313" key="3">
    <source>
        <dbReference type="Proteomes" id="UP000053611"/>
    </source>
</evidence>
<evidence type="ECO:0000256" key="1">
    <source>
        <dbReference type="SAM" id="MobiDB-lite"/>
    </source>
</evidence>
<dbReference type="RefSeq" id="XP_018278435.1">
    <property type="nucleotide sequence ID" value="XM_018423357.1"/>
</dbReference>
<protein>
    <submittedName>
        <fullName evidence="2">Uncharacterized protein</fullName>
    </submittedName>
</protein>
<organism evidence="2 3">
    <name type="scientific">Cutaneotrichosporon oleaginosum</name>
    <dbReference type="NCBI Taxonomy" id="879819"/>
    <lineage>
        <taxon>Eukaryota</taxon>
        <taxon>Fungi</taxon>
        <taxon>Dikarya</taxon>
        <taxon>Basidiomycota</taxon>
        <taxon>Agaricomycotina</taxon>
        <taxon>Tremellomycetes</taxon>
        <taxon>Trichosporonales</taxon>
        <taxon>Trichosporonaceae</taxon>
        <taxon>Cutaneotrichosporon</taxon>
    </lineage>
</organism>
<name>A0A0J1B2W8_9TREE</name>
<dbReference type="EMBL" id="KQ087211">
    <property type="protein sequence ID" value="KLT41944.1"/>
    <property type="molecule type" value="Genomic_DNA"/>
</dbReference>
<evidence type="ECO:0000313" key="2">
    <source>
        <dbReference type="EMBL" id="KLT41944.1"/>
    </source>
</evidence>
<keyword evidence="3" id="KW-1185">Reference proteome</keyword>
<feature type="compositionally biased region" description="Low complexity" evidence="1">
    <location>
        <begin position="49"/>
        <end position="60"/>
    </location>
</feature>
<proteinExistence type="predicted"/>
<dbReference type="Proteomes" id="UP000053611">
    <property type="component" value="Unassembled WGS sequence"/>
</dbReference>
<reference evidence="2 3" key="1">
    <citation type="submission" date="2015-03" db="EMBL/GenBank/DDBJ databases">
        <title>Genomics and transcriptomics of the oil-accumulating basidiomycete yeast T. oleaginosus allow insights into substrate utilization and the diverse evolutionary trajectories of mating systems in fungi.</title>
        <authorList>
            <consortium name="DOE Joint Genome Institute"/>
            <person name="Kourist R."/>
            <person name="Kracht O."/>
            <person name="Bracharz F."/>
            <person name="Lipzen A."/>
            <person name="Nolan M."/>
            <person name="Ohm R."/>
            <person name="Grigoriev I."/>
            <person name="Sun S."/>
            <person name="Heitman J."/>
            <person name="Bruck T."/>
            <person name="Nowrousian M."/>
        </authorList>
    </citation>
    <scope>NUCLEOTIDE SEQUENCE [LARGE SCALE GENOMIC DNA]</scope>
    <source>
        <strain evidence="2 3">IBC0246</strain>
    </source>
</reference>
<dbReference type="GeneID" id="28983960"/>